<evidence type="ECO:0000256" key="1">
    <source>
        <dbReference type="ARBA" id="ARBA00023125"/>
    </source>
</evidence>
<keyword evidence="1" id="KW-0238">DNA-binding</keyword>
<dbReference type="InterPro" id="IPR000835">
    <property type="entry name" value="HTH_MarR-typ"/>
</dbReference>
<gene>
    <name evidence="3" type="ORF">AUO94_07555</name>
</gene>
<dbReference type="PANTHER" id="PTHR33164">
    <property type="entry name" value="TRANSCRIPTIONAL REGULATOR, MARR FAMILY"/>
    <property type="match status" value="1"/>
</dbReference>
<dbReference type="RefSeq" id="WP_058385182.1">
    <property type="nucleotide sequence ID" value="NZ_CP013661.2"/>
</dbReference>
<evidence type="ECO:0000259" key="2">
    <source>
        <dbReference type="PROSITE" id="PS50995"/>
    </source>
</evidence>
<evidence type="ECO:0000313" key="4">
    <source>
        <dbReference type="Proteomes" id="UP000065533"/>
    </source>
</evidence>
<dbReference type="PRINTS" id="PR00598">
    <property type="entry name" value="HTHMARR"/>
</dbReference>
<dbReference type="PROSITE" id="PS50995">
    <property type="entry name" value="HTH_MARR_2"/>
    <property type="match status" value="1"/>
</dbReference>
<dbReference type="InterPro" id="IPR039422">
    <property type="entry name" value="MarR/SlyA-like"/>
</dbReference>
<dbReference type="EMBL" id="CP013661">
    <property type="protein sequence ID" value="ALS78523.1"/>
    <property type="molecule type" value="Genomic_DNA"/>
</dbReference>
<dbReference type="InterPro" id="IPR036390">
    <property type="entry name" value="WH_DNA-bd_sf"/>
</dbReference>
<dbReference type="Proteomes" id="UP000065533">
    <property type="component" value="Chromosome"/>
</dbReference>
<name>A0ABM5WW01_9BACL</name>
<sequence>METENLFKLIHTVEAITNRAIVDWNDIFPHNIGVSPILVLSELERNGPQNQMKLADLLGFTGGAMTNIASKLVKLELAIRTFNDSDRRQVLLKVTPKGSSLLQEAQRLGKQQHIEMFQVLDEDEIAQYLSINEKLLKSLKTKKSNR</sequence>
<reference evidence="3" key="1">
    <citation type="submission" date="2016-01" db="EMBL/GenBank/DDBJ databases">
        <title>Complete genome of Planococcus kocurri type strain.</title>
        <authorList>
            <person name="See-Too W.S."/>
        </authorList>
    </citation>
    <scope>NUCLEOTIDE SEQUENCE [LARGE SCALE GENOMIC DNA]</scope>
    <source>
        <strain evidence="3">ATCC 43650</strain>
    </source>
</reference>
<feature type="domain" description="HTH marR-type" evidence="2">
    <location>
        <begin position="3"/>
        <end position="137"/>
    </location>
</feature>
<evidence type="ECO:0000313" key="3">
    <source>
        <dbReference type="EMBL" id="ALS78523.1"/>
    </source>
</evidence>
<dbReference type="Gene3D" id="1.10.10.10">
    <property type="entry name" value="Winged helix-like DNA-binding domain superfamily/Winged helix DNA-binding domain"/>
    <property type="match status" value="1"/>
</dbReference>
<dbReference type="PANTHER" id="PTHR33164:SF43">
    <property type="entry name" value="HTH-TYPE TRANSCRIPTIONAL REPRESSOR YETL"/>
    <property type="match status" value="1"/>
</dbReference>
<dbReference type="SMART" id="SM00347">
    <property type="entry name" value="HTH_MARR"/>
    <property type="match status" value="1"/>
</dbReference>
<keyword evidence="4" id="KW-1185">Reference proteome</keyword>
<dbReference type="SUPFAM" id="SSF46785">
    <property type="entry name" value="Winged helix' DNA-binding domain"/>
    <property type="match status" value="1"/>
</dbReference>
<protein>
    <submittedName>
        <fullName evidence="3">MarR family transcriptional regulator</fullName>
    </submittedName>
</protein>
<accession>A0ABM5WW01</accession>
<organism evidence="3 4">
    <name type="scientific">Planococcus kocurii</name>
    <dbReference type="NCBI Taxonomy" id="1374"/>
    <lineage>
        <taxon>Bacteria</taxon>
        <taxon>Bacillati</taxon>
        <taxon>Bacillota</taxon>
        <taxon>Bacilli</taxon>
        <taxon>Bacillales</taxon>
        <taxon>Caryophanaceae</taxon>
        <taxon>Planococcus</taxon>
    </lineage>
</organism>
<dbReference type="InterPro" id="IPR036388">
    <property type="entry name" value="WH-like_DNA-bd_sf"/>
</dbReference>
<proteinExistence type="predicted"/>
<dbReference type="Pfam" id="PF12802">
    <property type="entry name" value="MarR_2"/>
    <property type="match status" value="1"/>
</dbReference>